<reference evidence="3 4" key="1">
    <citation type="journal article" date="2019" name="Int. J. Syst. Evol. Microbiol.">
        <title>The Global Catalogue of Microorganisms (GCM) 10K type strain sequencing project: providing services to taxonomists for standard genome sequencing and annotation.</title>
        <authorList>
            <consortium name="The Broad Institute Genomics Platform"/>
            <consortium name="The Broad Institute Genome Sequencing Center for Infectious Disease"/>
            <person name="Wu L."/>
            <person name="Ma J."/>
        </authorList>
    </citation>
    <scope>NUCLEOTIDE SEQUENCE [LARGE SCALE GENOMIC DNA]</scope>
    <source>
        <strain evidence="3 4">JCM 6924</strain>
    </source>
</reference>
<organism evidence="3 4">
    <name type="scientific">Streptomyces levis</name>
    <dbReference type="NCBI Taxonomy" id="285566"/>
    <lineage>
        <taxon>Bacteria</taxon>
        <taxon>Bacillati</taxon>
        <taxon>Actinomycetota</taxon>
        <taxon>Actinomycetes</taxon>
        <taxon>Kitasatosporales</taxon>
        <taxon>Streptomycetaceae</taxon>
        <taxon>Streptomyces</taxon>
    </lineage>
</organism>
<feature type="domain" description="Thiolase C-terminal" evidence="2">
    <location>
        <begin position="246"/>
        <end position="368"/>
    </location>
</feature>
<dbReference type="PANTHER" id="PTHR42870:SF1">
    <property type="entry name" value="NON-SPECIFIC LIPID-TRANSFER PROTEIN-LIKE 2"/>
    <property type="match status" value="1"/>
</dbReference>
<evidence type="ECO:0000256" key="1">
    <source>
        <dbReference type="SAM" id="MobiDB-lite"/>
    </source>
</evidence>
<dbReference type="InterPro" id="IPR016039">
    <property type="entry name" value="Thiolase-like"/>
</dbReference>
<dbReference type="InterPro" id="IPR002155">
    <property type="entry name" value="Thiolase"/>
</dbReference>
<dbReference type="PIRSF" id="PIRSF000429">
    <property type="entry name" value="Ac-CoA_Ac_transf"/>
    <property type="match status" value="1"/>
</dbReference>
<sequence>MRKTTSGVSVIGAGESPYTRHPASGTTTERVLADAVRRALADANLKTSDVDGFAACSFTLGPDHAIDLAWRLGLRLRWLMQDTNGGASAGTMLQHAVRAVESGDASVVVLVAGDLMDQQVHLKMVAEYNRATAEHLVPLDMLGPNALFALLTQRQMKAEGLTRTDYGRLAVAQRAWAALNPGAVYRKPMTLDDYLNAPMVAEPLGRYDCVPPVTGADAVVVAADERAAGTRRARVLTVSARYNSDDQTGDGLVTGLADCASELWDTAGHGPADVDVVSVYDDYPAMALAQLKDLGLVAGGEMPAFIAERLATRKLAVNTSGGQLSAGQPGSAGGMHGLVEIVRQLRGQAGQRQVDARLGLFSGYGMVLYRYGACATAGLLEAAA</sequence>
<feature type="region of interest" description="Disordered" evidence="1">
    <location>
        <begin position="1"/>
        <end position="26"/>
    </location>
</feature>
<dbReference type="Pfam" id="PF22691">
    <property type="entry name" value="Thiolase_C_1"/>
    <property type="match status" value="1"/>
</dbReference>
<dbReference type="RefSeq" id="WP_344538945.1">
    <property type="nucleotide sequence ID" value="NZ_BAAATM010000013.1"/>
</dbReference>
<accession>A0ABN3P0P0</accession>
<dbReference type="Gene3D" id="3.40.47.10">
    <property type="match status" value="1"/>
</dbReference>
<dbReference type="SUPFAM" id="SSF53901">
    <property type="entry name" value="Thiolase-like"/>
    <property type="match status" value="1"/>
</dbReference>
<evidence type="ECO:0000313" key="3">
    <source>
        <dbReference type="EMBL" id="GAA2540148.1"/>
    </source>
</evidence>
<gene>
    <name evidence="3" type="ORF">GCM10010423_42650</name>
</gene>
<dbReference type="InterPro" id="IPR055140">
    <property type="entry name" value="Thiolase_C_2"/>
</dbReference>
<dbReference type="PANTHER" id="PTHR42870">
    <property type="entry name" value="ACETYL-COA C-ACETYLTRANSFERASE"/>
    <property type="match status" value="1"/>
</dbReference>
<evidence type="ECO:0000259" key="2">
    <source>
        <dbReference type="Pfam" id="PF22691"/>
    </source>
</evidence>
<dbReference type="EMBL" id="BAAATM010000013">
    <property type="protein sequence ID" value="GAA2540148.1"/>
    <property type="molecule type" value="Genomic_DNA"/>
</dbReference>
<protein>
    <submittedName>
        <fullName evidence="3">Thiolase family protein</fullName>
    </submittedName>
</protein>
<comment type="caution">
    <text evidence="3">The sequence shown here is derived from an EMBL/GenBank/DDBJ whole genome shotgun (WGS) entry which is preliminary data.</text>
</comment>
<dbReference type="Proteomes" id="UP001501095">
    <property type="component" value="Unassembled WGS sequence"/>
</dbReference>
<proteinExistence type="predicted"/>
<keyword evidence="4" id="KW-1185">Reference proteome</keyword>
<evidence type="ECO:0000313" key="4">
    <source>
        <dbReference type="Proteomes" id="UP001501095"/>
    </source>
</evidence>
<dbReference type="CDD" id="cd00829">
    <property type="entry name" value="SCP-x_thiolase"/>
    <property type="match status" value="1"/>
</dbReference>
<name>A0ABN3P0P0_9ACTN</name>